<name>A0A0B6AK54_PRIM2</name>
<feature type="region of interest" description="Disordered" evidence="1">
    <location>
        <begin position="64"/>
        <end position="98"/>
    </location>
</feature>
<feature type="compositionally biased region" description="Basic and acidic residues" evidence="1">
    <location>
        <begin position="68"/>
        <end position="90"/>
    </location>
</feature>
<dbReference type="KEGG" id="bmeg:BG04_3498"/>
<organism evidence="3 4">
    <name type="scientific">Priestia megaterium (strain ATCC 14581 / DSM 32 / CCUG 1817 / JCM 2506 / NBRC 15308 / NCIMB 9376 / NCTC 10342 / NRRL B-14308 / VKM B-512 / Ford 19)</name>
    <name type="common">Bacillus megaterium</name>
    <dbReference type="NCBI Taxonomy" id="1348623"/>
    <lineage>
        <taxon>Bacteria</taxon>
        <taxon>Bacillati</taxon>
        <taxon>Bacillota</taxon>
        <taxon>Bacilli</taxon>
        <taxon>Bacillales</taxon>
        <taxon>Bacillaceae</taxon>
        <taxon>Priestia</taxon>
    </lineage>
</organism>
<evidence type="ECO:0000256" key="1">
    <source>
        <dbReference type="SAM" id="MobiDB-lite"/>
    </source>
</evidence>
<reference evidence="3 4" key="1">
    <citation type="journal article" date="2015" name="Genome Announc.">
        <title>Complete genome sequences for 35 biothreat assay-relevant bacillus species.</title>
        <authorList>
            <person name="Johnson S.L."/>
            <person name="Daligault H.E."/>
            <person name="Davenport K.W."/>
            <person name="Jaissle J."/>
            <person name="Frey K.G."/>
            <person name="Ladner J.T."/>
            <person name="Broomall S.M."/>
            <person name="Bishop-Lilly K.A."/>
            <person name="Bruce D.C."/>
            <person name="Gibbons H.S."/>
            <person name="Coyne S.R."/>
            <person name="Lo C.C."/>
            <person name="Meincke L."/>
            <person name="Munk A.C."/>
            <person name="Koroleva G.I."/>
            <person name="Rosenzweig C.N."/>
            <person name="Palacios G.F."/>
            <person name="Redden C.L."/>
            <person name="Minogue T.D."/>
            <person name="Chain P.S."/>
        </authorList>
    </citation>
    <scope>NUCLEOTIDE SEQUENCE [LARGE SCALE GENOMIC DNA]</scope>
    <source>
        <strain evidence="4">ATCC 14581 / DSM 32 / JCM 2506 / NBRC 15308 / NCIMB 9376 / NCTC 10342 / NRRL B-14308 / VKM B-512</strain>
    </source>
</reference>
<evidence type="ECO:0000313" key="4">
    <source>
        <dbReference type="Proteomes" id="UP000031829"/>
    </source>
</evidence>
<feature type="domain" description="YgjP-like metallopeptidase" evidence="2">
    <location>
        <begin position="79"/>
        <end position="222"/>
    </location>
</feature>
<accession>A0A0B6AK54</accession>
<dbReference type="AlphaFoldDB" id="A0A0B6AK54"/>
<dbReference type="RefSeq" id="WP_028414208.1">
    <property type="nucleotide sequence ID" value="NZ_BCVB01000003.1"/>
</dbReference>
<dbReference type="HOGENOM" id="CLU_1109686_0_0_9"/>
<gene>
    <name evidence="3" type="ORF">BG04_3498</name>
</gene>
<dbReference type="Proteomes" id="UP000031829">
    <property type="component" value="Chromosome"/>
</dbReference>
<evidence type="ECO:0000259" key="2">
    <source>
        <dbReference type="Pfam" id="PF01863"/>
    </source>
</evidence>
<dbReference type="Pfam" id="PF01863">
    <property type="entry name" value="YgjP-like"/>
    <property type="match status" value="1"/>
</dbReference>
<protein>
    <recommendedName>
        <fullName evidence="2">YgjP-like metallopeptidase domain-containing protein</fullName>
    </recommendedName>
</protein>
<proteinExistence type="predicted"/>
<dbReference type="EMBL" id="CP009920">
    <property type="protein sequence ID" value="AJI20943.1"/>
    <property type="molecule type" value="Genomic_DNA"/>
</dbReference>
<evidence type="ECO:0000313" key="3">
    <source>
        <dbReference type="EMBL" id="AJI20943.1"/>
    </source>
</evidence>
<dbReference type="InterPro" id="IPR002725">
    <property type="entry name" value="YgjP-like_metallopeptidase"/>
</dbReference>
<dbReference type="GeneID" id="93641557"/>
<sequence>MYTYQTGNQTIDYKIEVVPNRTDITVQICDKEGVKVIIPRGLNENNVRSIIARKATWILKQLNGSQPAEEKPAAPKKEAVKKETAKKEAPKAAASAAKTGSFEEGDKFPYLGRQYRLNIVRGDVAKAEMTFRAKFIATVPESWNEQQTNEGIGQLLTEWYQGRAGEKFQEALKSVKKAADNAPESVKWDELGEEYATTQDNTIVLNWRLLTAPLATIEYVIASQFTNADELFEDAAERKQWLSDNTLNAF</sequence>